<dbReference type="AlphaFoldDB" id="A0A9E8RVE2"/>
<dbReference type="Proteomes" id="UP001164718">
    <property type="component" value="Chromosome"/>
</dbReference>
<dbReference type="RefSeq" id="WP_275416605.1">
    <property type="nucleotide sequence ID" value="NZ_CP106878.1"/>
</dbReference>
<gene>
    <name evidence="1" type="ORF">OE104_09390</name>
</gene>
<dbReference type="KEGG" id="faf:OE104_09390"/>
<name>A0A9E8RVE2_9BACI</name>
<protein>
    <submittedName>
        <fullName evidence="1">Uncharacterized protein</fullName>
    </submittedName>
</protein>
<proteinExistence type="predicted"/>
<dbReference type="EMBL" id="CP106878">
    <property type="protein sequence ID" value="WAA08823.1"/>
    <property type="molecule type" value="Genomic_DNA"/>
</dbReference>
<sequence length="62" mass="6917">MNNQSSTNNRRGGDFGIAVLKPDGMRKNLLPWIKFSIISLETFHSLRKASLIFLALDVAESP</sequence>
<reference evidence="1" key="1">
    <citation type="submission" date="2022-09" db="EMBL/GenBank/DDBJ databases">
        <title>Complete Genomes of Fervidibacillus albus and Fervidibacillus halotolerans isolated from tidal flat sediments.</title>
        <authorList>
            <person name="Kwon K.K."/>
            <person name="Yang S.-H."/>
            <person name="Park M.J."/>
            <person name="Oh H.-M."/>
        </authorList>
    </citation>
    <scope>NUCLEOTIDE SEQUENCE</scope>
    <source>
        <strain evidence="1">MEBiC13591</strain>
    </source>
</reference>
<accession>A0A9E8RVE2</accession>
<keyword evidence="2" id="KW-1185">Reference proteome</keyword>
<organism evidence="1 2">
    <name type="scientific">Fervidibacillus albus</name>
    <dbReference type="NCBI Taxonomy" id="2980026"/>
    <lineage>
        <taxon>Bacteria</taxon>
        <taxon>Bacillati</taxon>
        <taxon>Bacillota</taxon>
        <taxon>Bacilli</taxon>
        <taxon>Bacillales</taxon>
        <taxon>Bacillaceae</taxon>
        <taxon>Fervidibacillus</taxon>
    </lineage>
</organism>
<evidence type="ECO:0000313" key="1">
    <source>
        <dbReference type="EMBL" id="WAA08823.1"/>
    </source>
</evidence>
<evidence type="ECO:0000313" key="2">
    <source>
        <dbReference type="Proteomes" id="UP001164718"/>
    </source>
</evidence>